<accession>A0A839Q5P1</accession>
<gene>
    <name evidence="2" type="ORF">FHR72_001158</name>
</gene>
<dbReference type="InterPro" id="IPR006674">
    <property type="entry name" value="HD_domain"/>
</dbReference>
<proteinExistence type="predicted"/>
<evidence type="ECO:0000259" key="1">
    <source>
        <dbReference type="SMART" id="SM00471"/>
    </source>
</evidence>
<name>A0A839Q5P1_MYCIR</name>
<evidence type="ECO:0000313" key="2">
    <source>
        <dbReference type="EMBL" id="MBB2989695.1"/>
    </source>
</evidence>
<dbReference type="InterPro" id="IPR003607">
    <property type="entry name" value="HD/PDEase_dom"/>
</dbReference>
<protein>
    <recommendedName>
        <fullName evidence="1">HD/PDEase domain-containing protein</fullName>
    </recommendedName>
</protein>
<dbReference type="PANTHER" id="PTHR35569">
    <property type="entry name" value="CYANAMIDE HYDRATASE DDI2-RELATED"/>
    <property type="match status" value="1"/>
</dbReference>
<dbReference type="Proteomes" id="UP000550501">
    <property type="component" value="Unassembled WGS sequence"/>
</dbReference>
<dbReference type="RefSeq" id="WP_183466965.1">
    <property type="nucleotide sequence ID" value="NZ_JACHVU010000002.1"/>
</dbReference>
<comment type="caution">
    <text evidence="2">The sequence shown here is derived from an EMBL/GenBank/DDBJ whole genome shotgun (WGS) entry which is preliminary data.</text>
</comment>
<feature type="domain" description="HD/PDEase" evidence="1">
    <location>
        <begin position="26"/>
        <end position="102"/>
    </location>
</feature>
<dbReference type="CDD" id="cd00077">
    <property type="entry name" value="HDc"/>
    <property type="match status" value="1"/>
</dbReference>
<dbReference type="PANTHER" id="PTHR35569:SF1">
    <property type="entry name" value="CYANAMIDE HYDRATASE DDI2-RELATED"/>
    <property type="match status" value="1"/>
</dbReference>
<dbReference type="Pfam" id="PF01966">
    <property type="entry name" value="HD"/>
    <property type="match status" value="1"/>
</dbReference>
<reference evidence="2 3" key="1">
    <citation type="submission" date="2020-08" db="EMBL/GenBank/DDBJ databases">
        <title>The Agave Microbiome: Exploring the role of microbial communities in plant adaptations to desert environments.</title>
        <authorList>
            <person name="Partida-Martinez L.P."/>
        </authorList>
    </citation>
    <scope>NUCLEOTIDE SEQUENCE [LARGE SCALE GENOMIC DNA]</scope>
    <source>
        <strain evidence="2 3">AT2.18</strain>
    </source>
</reference>
<dbReference type="SUPFAM" id="SSF109604">
    <property type="entry name" value="HD-domain/PDEase-like"/>
    <property type="match status" value="1"/>
</dbReference>
<dbReference type="SMART" id="SM00471">
    <property type="entry name" value="HDc"/>
    <property type="match status" value="1"/>
</dbReference>
<dbReference type="AlphaFoldDB" id="A0A839Q5P1"/>
<dbReference type="EMBL" id="JACHVU010000002">
    <property type="protein sequence ID" value="MBB2989695.1"/>
    <property type="molecule type" value="Genomic_DNA"/>
</dbReference>
<keyword evidence="3" id="KW-1185">Reference proteome</keyword>
<evidence type="ECO:0000313" key="3">
    <source>
        <dbReference type="Proteomes" id="UP000550501"/>
    </source>
</evidence>
<sequence>MDDTLTWNLPDTEICSAAWQLAFEVSPDVLVNHCVRSYLFARELAAADGLRAGADYDDELVFLGCLLHDLGLTEIGRGEQRFEVEGADAAARFLRERGLAEERTTVVWQAIALHASVGLAHRFGADQAVTFRGITLDIDGREADRLSPGFVERVHAEWPRHDFGYALADLIADGTRTDPRKAPPFSLPGHLHGLINGEPITFFDVIDGAPWGDRSH</sequence>
<dbReference type="Gene3D" id="1.10.3210.10">
    <property type="entry name" value="Hypothetical protein af1432"/>
    <property type="match status" value="1"/>
</dbReference>
<organism evidence="2 3">
    <name type="scientific">Mycolicibacterium iranicum</name>
    <name type="common">Mycobacterium iranicum</name>
    <dbReference type="NCBI Taxonomy" id="912594"/>
    <lineage>
        <taxon>Bacteria</taxon>
        <taxon>Bacillati</taxon>
        <taxon>Actinomycetota</taxon>
        <taxon>Actinomycetes</taxon>
        <taxon>Mycobacteriales</taxon>
        <taxon>Mycobacteriaceae</taxon>
        <taxon>Mycolicibacterium</taxon>
    </lineage>
</organism>